<dbReference type="SUPFAM" id="SSF49464">
    <property type="entry name" value="Carboxypeptidase regulatory domain-like"/>
    <property type="match status" value="1"/>
</dbReference>
<dbReference type="PANTHER" id="PTHR36220:SF1">
    <property type="entry name" value="GAMMA TUBULIN COMPLEX COMPONENT C-TERMINAL DOMAIN-CONTAINING PROTEIN"/>
    <property type="match status" value="1"/>
</dbReference>
<reference evidence="2" key="1">
    <citation type="journal article" date="2019" name="Int. J. Syst. Evol. Microbiol.">
        <title>The Global Catalogue of Microorganisms (GCM) 10K type strain sequencing project: providing services to taxonomists for standard genome sequencing and annotation.</title>
        <authorList>
            <consortium name="The Broad Institute Genomics Platform"/>
            <consortium name="The Broad Institute Genome Sequencing Center for Infectious Disease"/>
            <person name="Wu L."/>
            <person name="Ma J."/>
        </authorList>
    </citation>
    <scope>NUCLEOTIDE SEQUENCE [LARGE SCALE GENOMIC DNA]</scope>
    <source>
        <strain evidence="2">JCM 17551</strain>
    </source>
</reference>
<dbReference type="InterPro" id="IPR008969">
    <property type="entry name" value="CarboxyPept-like_regulatory"/>
</dbReference>
<dbReference type="InterPro" id="IPR028994">
    <property type="entry name" value="Integrin_alpha_N"/>
</dbReference>
<keyword evidence="2" id="KW-1185">Reference proteome</keyword>
<dbReference type="SUPFAM" id="SSF50969">
    <property type="entry name" value="YVTN repeat-like/Quinoprotein amine dehydrogenase"/>
    <property type="match status" value="1"/>
</dbReference>
<proteinExistence type="predicted"/>
<dbReference type="PANTHER" id="PTHR36220">
    <property type="entry name" value="UNNAMED PRODUCT"/>
    <property type="match status" value="1"/>
</dbReference>
<accession>A0ABP7N3Y7</accession>
<organism evidence="1 2">
    <name type="scientific">Litoribacillus peritrichatus</name>
    <dbReference type="NCBI Taxonomy" id="718191"/>
    <lineage>
        <taxon>Bacteria</taxon>
        <taxon>Pseudomonadati</taxon>
        <taxon>Pseudomonadota</taxon>
        <taxon>Gammaproteobacteria</taxon>
        <taxon>Oceanospirillales</taxon>
        <taxon>Oceanospirillaceae</taxon>
        <taxon>Litoribacillus</taxon>
    </lineage>
</organism>
<dbReference type="Gene3D" id="2.130.10.130">
    <property type="entry name" value="Integrin alpha, N-terminal"/>
    <property type="match status" value="1"/>
</dbReference>
<protein>
    <recommendedName>
        <fullName evidence="3">Lipoprotein</fullName>
    </recommendedName>
</protein>
<gene>
    <name evidence="1" type="ORF">GCM10022277_35480</name>
</gene>
<dbReference type="InterPro" id="IPR011044">
    <property type="entry name" value="Quino_amine_DH_bsu"/>
</dbReference>
<name>A0ABP7N3Y7_9GAMM</name>
<evidence type="ECO:0000313" key="1">
    <source>
        <dbReference type="EMBL" id="GAA3935898.1"/>
    </source>
</evidence>
<evidence type="ECO:0000313" key="2">
    <source>
        <dbReference type="Proteomes" id="UP001501565"/>
    </source>
</evidence>
<dbReference type="RefSeq" id="WP_344799945.1">
    <property type="nucleotide sequence ID" value="NZ_BAABBN010000012.1"/>
</dbReference>
<dbReference type="EMBL" id="BAABBN010000012">
    <property type="protein sequence ID" value="GAA3935898.1"/>
    <property type="molecule type" value="Genomic_DNA"/>
</dbReference>
<sequence>MKKLISAFTVSSLSIVLSGCFLDDLSNVQKVSVHQPEETSHRSVAIDDEFGIIANQVIKNRGAYWAKDAVLPAINNTQSGEGVNIRDGMAIVADSPSSTVKIFAYSYDDELWHQEIVIHEPRLSYFGESVYVDREWAVVGAPWAGTVVIYQREEDEEGTQWSEQARLTVDSGSEMEFGASVDKEGDALFVSAYKGDRVYVYELEGQTWQVKQVLDHKDNSRVQPKQFGWSLDAHENYLAIGAYRDQSFENGSVNGGVVHIYKKQDGLWNLDQSVKPFIEGDIIAGGAFGHNLEMNKHNLLVGDNVLRKIFRYTQEHGSWKRSNVIEAPEGASSDFGYHLAINTHNLLTGGSSALLMGPKVTKRVVTGRVTDPNGNVVANAIVSGMLADVTTDVTGVYQESLPLGWYGSLTGQFHSIPSQPLQVNPITKDVQLNDIQLNEVPLHSVHGRISGVFGPVKFLVTGFDEPVVATRFLSIRLPNGWSGEIRPVSETHQFTPEKLVIEKMSQNKVTSFRGSPVN</sequence>
<dbReference type="PROSITE" id="PS51257">
    <property type="entry name" value="PROKAR_LIPOPROTEIN"/>
    <property type="match status" value="1"/>
</dbReference>
<evidence type="ECO:0008006" key="3">
    <source>
        <dbReference type="Google" id="ProtNLM"/>
    </source>
</evidence>
<comment type="caution">
    <text evidence="1">The sequence shown here is derived from an EMBL/GenBank/DDBJ whole genome shotgun (WGS) entry which is preliminary data.</text>
</comment>
<dbReference type="Proteomes" id="UP001501565">
    <property type="component" value="Unassembled WGS sequence"/>
</dbReference>